<dbReference type="GO" id="GO:0004029">
    <property type="term" value="F:aldehyde dehydrogenase (NAD+) activity"/>
    <property type="evidence" value="ECO:0007669"/>
    <property type="project" value="TreeGrafter"/>
</dbReference>
<reference evidence="3 4" key="1">
    <citation type="submission" date="2020-08" db="EMBL/GenBank/DDBJ databases">
        <title>Sequencing the genomes of 1000 actinobacteria strains.</title>
        <authorList>
            <person name="Klenk H.-P."/>
        </authorList>
    </citation>
    <scope>NUCLEOTIDE SEQUENCE [LARGE SCALE GENOMIC DNA]</scope>
    <source>
        <strain evidence="3 4">DSM 41654</strain>
    </source>
</reference>
<dbReference type="SUPFAM" id="SSF51735">
    <property type="entry name" value="NAD(P)-binding Rossmann-fold domains"/>
    <property type="match status" value="1"/>
</dbReference>
<organism evidence="3 4">
    <name type="scientific">Kitasatospora kifunensis</name>
    <name type="common">Streptomyces kifunensis</name>
    <dbReference type="NCBI Taxonomy" id="58351"/>
    <lineage>
        <taxon>Bacteria</taxon>
        <taxon>Bacillati</taxon>
        <taxon>Actinomycetota</taxon>
        <taxon>Actinomycetes</taxon>
        <taxon>Kitasatosporales</taxon>
        <taxon>Streptomycetaceae</taxon>
        <taxon>Kitasatospora</taxon>
    </lineage>
</organism>
<dbReference type="CDD" id="cd05262">
    <property type="entry name" value="SDR_a7"/>
    <property type="match status" value="1"/>
</dbReference>
<dbReference type="PANTHER" id="PTHR48079:SF6">
    <property type="entry name" value="NAD(P)-BINDING DOMAIN-CONTAINING PROTEIN-RELATED"/>
    <property type="match status" value="1"/>
</dbReference>
<protein>
    <submittedName>
        <fullName evidence="3">Nucleoside-diphosphate-sugar epimerase</fullName>
    </submittedName>
</protein>
<dbReference type="AlphaFoldDB" id="A0A7W7RAS4"/>
<keyword evidence="4" id="KW-1185">Reference proteome</keyword>
<evidence type="ECO:0000259" key="2">
    <source>
        <dbReference type="Pfam" id="PF01370"/>
    </source>
</evidence>
<dbReference type="PANTHER" id="PTHR48079">
    <property type="entry name" value="PROTEIN YEEZ"/>
    <property type="match status" value="1"/>
</dbReference>
<name>A0A7W7RAS4_KITKI</name>
<evidence type="ECO:0000313" key="3">
    <source>
        <dbReference type="EMBL" id="MBB4928489.1"/>
    </source>
</evidence>
<sequence>MSHHFSELTMRVFITGGTGLIGSAVVAELLAAGHSVTALARSDASAAIAKAAGAGVLRGGLADLEVLRTGAEQADGVIHLAFSNDFSSPDALARGIAEESAALTTLGDTLVGTDRPLVTVSGTPHVAGRASTEEDPLPLDGPVGGRSRSVTRALALASRGVRSSAVRLPRTVHNQGRGGFAGLLTDIARRTGVAGYPGEGAQRWPAVHALDAAVLFRLALEKAPAGSSWHAVADEGDSVRDIAAVIGRRLQLPVEPVPQERFGPLGPVFATDQPASSGHTRITLGWEPTRPGLLDDLENIEA</sequence>
<dbReference type="Pfam" id="PF01370">
    <property type="entry name" value="Epimerase"/>
    <property type="match status" value="1"/>
</dbReference>
<feature type="region of interest" description="Disordered" evidence="1">
    <location>
        <begin position="123"/>
        <end position="144"/>
    </location>
</feature>
<dbReference type="InterPro" id="IPR036291">
    <property type="entry name" value="NAD(P)-bd_dom_sf"/>
</dbReference>
<dbReference type="InterPro" id="IPR001509">
    <property type="entry name" value="Epimerase_deHydtase"/>
</dbReference>
<dbReference type="Proteomes" id="UP000540506">
    <property type="component" value="Unassembled WGS sequence"/>
</dbReference>
<feature type="domain" description="NAD-dependent epimerase/dehydratase" evidence="2">
    <location>
        <begin position="12"/>
        <end position="225"/>
    </location>
</feature>
<gene>
    <name evidence="3" type="ORF">FHR34_007586</name>
</gene>
<proteinExistence type="predicted"/>
<dbReference type="GO" id="GO:0005737">
    <property type="term" value="C:cytoplasm"/>
    <property type="evidence" value="ECO:0007669"/>
    <property type="project" value="TreeGrafter"/>
</dbReference>
<comment type="caution">
    <text evidence="3">The sequence shown here is derived from an EMBL/GenBank/DDBJ whole genome shotgun (WGS) entry which is preliminary data.</text>
</comment>
<dbReference type="EMBL" id="JACHJV010000003">
    <property type="protein sequence ID" value="MBB4928489.1"/>
    <property type="molecule type" value="Genomic_DNA"/>
</dbReference>
<evidence type="ECO:0000313" key="4">
    <source>
        <dbReference type="Proteomes" id="UP000540506"/>
    </source>
</evidence>
<dbReference type="InterPro" id="IPR051783">
    <property type="entry name" value="NAD(P)-dependent_oxidoreduct"/>
</dbReference>
<accession>A0A7W7RAS4</accession>
<evidence type="ECO:0000256" key="1">
    <source>
        <dbReference type="SAM" id="MobiDB-lite"/>
    </source>
</evidence>
<dbReference type="Gene3D" id="3.40.50.720">
    <property type="entry name" value="NAD(P)-binding Rossmann-like Domain"/>
    <property type="match status" value="1"/>
</dbReference>